<dbReference type="AlphaFoldDB" id="K1QZ75"/>
<dbReference type="EMBL" id="JH818639">
    <property type="protein sequence ID" value="EKC34105.1"/>
    <property type="molecule type" value="Genomic_DNA"/>
</dbReference>
<reference evidence="1" key="1">
    <citation type="journal article" date="2012" name="Nature">
        <title>The oyster genome reveals stress adaptation and complexity of shell formation.</title>
        <authorList>
            <person name="Zhang G."/>
            <person name="Fang X."/>
            <person name="Guo X."/>
            <person name="Li L."/>
            <person name="Luo R."/>
            <person name="Xu F."/>
            <person name="Yang P."/>
            <person name="Zhang L."/>
            <person name="Wang X."/>
            <person name="Qi H."/>
            <person name="Xiong Z."/>
            <person name="Que H."/>
            <person name="Xie Y."/>
            <person name="Holland P.W."/>
            <person name="Paps J."/>
            <person name="Zhu Y."/>
            <person name="Wu F."/>
            <person name="Chen Y."/>
            <person name="Wang J."/>
            <person name="Peng C."/>
            <person name="Meng J."/>
            <person name="Yang L."/>
            <person name="Liu J."/>
            <person name="Wen B."/>
            <person name="Zhang N."/>
            <person name="Huang Z."/>
            <person name="Zhu Q."/>
            <person name="Feng Y."/>
            <person name="Mount A."/>
            <person name="Hedgecock D."/>
            <person name="Xu Z."/>
            <person name="Liu Y."/>
            <person name="Domazet-Loso T."/>
            <person name="Du Y."/>
            <person name="Sun X."/>
            <person name="Zhang S."/>
            <person name="Liu B."/>
            <person name="Cheng P."/>
            <person name="Jiang X."/>
            <person name="Li J."/>
            <person name="Fan D."/>
            <person name="Wang W."/>
            <person name="Fu W."/>
            <person name="Wang T."/>
            <person name="Wang B."/>
            <person name="Zhang J."/>
            <person name="Peng Z."/>
            <person name="Li Y."/>
            <person name="Li N."/>
            <person name="Wang J."/>
            <person name="Chen M."/>
            <person name="He Y."/>
            <person name="Tan F."/>
            <person name="Song X."/>
            <person name="Zheng Q."/>
            <person name="Huang R."/>
            <person name="Yang H."/>
            <person name="Du X."/>
            <person name="Chen L."/>
            <person name="Yang M."/>
            <person name="Gaffney P.M."/>
            <person name="Wang S."/>
            <person name="Luo L."/>
            <person name="She Z."/>
            <person name="Ming Y."/>
            <person name="Huang W."/>
            <person name="Zhang S."/>
            <person name="Huang B."/>
            <person name="Zhang Y."/>
            <person name="Qu T."/>
            <person name="Ni P."/>
            <person name="Miao G."/>
            <person name="Wang J."/>
            <person name="Wang Q."/>
            <person name="Steinberg C.E."/>
            <person name="Wang H."/>
            <person name="Li N."/>
            <person name="Qian L."/>
            <person name="Zhang G."/>
            <person name="Li Y."/>
            <person name="Yang H."/>
            <person name="Liu X."/>
            <person name="Wang J."/>
            <person name="Yin Y."/>
            <person name="Wang J."/>
        </authorList>
    </citation>
    <scope>NUCLEOTIDE SEQUENCE [LARGE SCALE GENOMIC DNA]</scope>
    <source>
        <strain evidence="1">05x7-T-G4-1.051#20</strain>
    </source>
</reference>
<evidence type="ECO:0000313" key="1">
    <source>
        <dbReference type="EMBL" id="EKC34105.1"/>
    </source>
</evidence>
<dbReference type="InParanoid" id="K1QZ75"/>
<sequence>MYNTSRALGVLIWCVIMVELTIVYKNFGQGLKERAFDVLASEKTSLITGRRVLARNTTIVYQGRSKRTMWLIVVVWTDFVISGTYCKVGAYPNFPNAMRMKAISSFWMGHQSIAAYTP</sequence>
<proteinExistence type="predicted"/>
<gene>
    <name evidence="1" type="ORF">CGI_10018977</name>
</gene>
<accession>K1QZ75</accession>
<name>K1QZ75_MAGGI</name>
<organism evidence="1">
    <name type="scientific">Magallana gigas</name>
    <name type="common">Pacific oyster</name>
    <name type="synonym">Crassostrea gigas</name>
    <dbReference type="NCBI Taxonomy" id="29159"/>
    <lineage>
        <taxon>Eukaryota</taxon>
        <taxon>Metazoa</taxon>
        <taxon>Spiralia</taxon>
        <taxon>Lophotrochozoa</taxon>
        <taxon>Mollusca</taxon>
        <taxon>Bivalvia</taxon>
        <taxon>Autobranchia</taxon>
        <taxon>Pteriomorphia</taxon>
        <taxon>Ostreida</taxon>
        <taxon>Ostreoidea</taxon>
        <taxon>Ostreidae</taxon>
        <taxon>Magallana</taxon>
    </lineage>
</organism>
<protein>
    <submittedName>
        <fullName evidence="1">Uncharacterized protein</fullName>
    </submittedName>
</protein>
<dbReference type="HOGENOM" id="CLU_2075431_0_0_1"/>